<dbReference type="InterPro" id="IPR036812">
    <property type="entry name" value="NAD(P)_OxRdtase_dom_sf"/>
</dbReference>
<dbReference type="InterPro" id="IPR020471">
    <property type="entry name" value="AKR"/>
</dbReference>
<keyword evidence="3" id="KW-1185">Reference proteome</keyword>
<evidence type="ECO:0000259" key="1">
    <source>
        <dbReference type="Pfam" id="PF00248"/>
    </source>
</evidence>
<dbReference type="CDD" id="cd19092">
    <property type="entry name" value="AKR_BsYcsN_EcYdhF-like"/>
    <property type="match status" value="1"/>
</dbReference>
<dbReference type="PRINTS" id="PR00069">
    <property type="entry name" value="ALDKETRDTASE"/>
</dbReference>
<proteinExistence type="predicted"/>
<dbReference type="RefSeq" id="WP_079667165.1">
    <property type="nucleotide sequence ID" value="NZ_FUYZ01000006.1"/>
</dbReference>
<gene>
    <name evidence="2" type="ORF">SAMN05660477_01925</name>
</gene>
<evidence type="ECO:0000313" key="2">
    <source>
        <dbReference type="EMBL" id="SKB93730.1"/>
    </source>
</evidence>
<dbReference type="InterPro" id="IPR023210">
    <property type="entry name" value="NADP_OxRdtase_dom"/>
</dbReference>
<name>A0A1T5FC41_9FLAO</name>
<dbReference type="GO" id="GO:0005829">
    <property type="term" value="C:cytosol"/>
    <property type="evidence" value="ECO:0007669"/>
    <property type="project" value="TreeGrafter"/>
</dbReference>
<evidence type="ECO:0000313" key="3">
    <source>
        <dbReference type="Proteomes" id="UP000191112"/>
    </source>
</evidence>
<dbReference type="Proteomes" id="UP000191112">
    <property type="component" value="Unassembled WGS sequence"/>
</dbReference>
<dbReference type="EMBL" id="FUYZ01000006">
    <property type="protein sequence ID" value="SKB93730.1"/>
    <property type="molecule type" value="Genomic_DNA"/>
</dbReference>
<dbReference type="STRING" id="619805.SAMN05660477_01925"/>
<sequence length="280" mass="32075">MFSRLIIGCMRWGIWGSNLNKNQTSQLIETCIEEGFTSFDHADIYGDYTTEALFGSALEDMKLDRTQIQLISKCGIVLKNETNIKHYNYDFDYIVKSVEQSLKNLHTDYLDMLLLHRPSPLLNPEVVAEAFQKLKNDGKVKSFGVSNFSTTQFELLNQFVNLETNQIEISATEPKAFFDGTLDQVMSKNLSPQAWSVLGNYFSNENKNLTEIVKSLAEKHNVEEDLILLSFILKHPSKILPIVGTTNIKRIKNYNKAFDIKLNTEDWFKILEASRGKEVE</sequence>
<dbReference type="SUPFAM" id="SSF51430">
    <property type="entry name" value="NAD(P)-linked oxidoreductase"/>
    <property type="match status" value="1"/>
</dbReference>
<dbReference type="Pfam" id="PF00248">
    <property type="entry name" value="Aldo_ket_red"/>
    <property type="match status" value="1"/>
</dbReference>
<protein>
    <submittedName>
        <fullName evidence="2">Predicted oxidoreductase</fullName>
    </submittedName>
</protein>
<dbReference type="InterPro" id="IPR050523">
    <property type="entry name" value="AKR_Detox_Biosynth"/>
</dbReference>
<organism evidence="2 3">
    <name type="scientific">Soonwooa buanensis</name>
    <dbReference type="NCBI Taxonomy" id="619805"/>
    <lineage>
        <taxon>Bacteria</taxon>
        <taxon>Pseudomonadati</taxon>
        <taxon>Bacteroidota</taxon>
        <taxon>Flavobacteriia</taxon>
        <taxon>Flavobacteriales</taxon>
        <taxon>Weeksellaceae</taxon>
        <taxon>Chryseobacterium group</taxon>
        <taxon>Soonwooa</taxon>
    </lineage>
</organism>
<dbReference type="PANTHER" id="PTHR43364">
    <property type="entry name" value="NADH-SPECIFIC METHYLGLYOXAL REDUCTASE-RELATED"/>
    <property type="match status" value="1"/>
</dbReference>
<dbReference type="AlphaFoldDB" id="A0A1T5FC41"/>
<feature type="domain" description="NADP-dependent oxidoreductase" evidence="1">
    <location>
        <begin position="4"/>
        <end position="272"/>
    </location>
</feature>
<reference evidence="2 3" key="1">
    <citation type="submission" date="2017-02" db="EMBL/GenBank/DDBJ databases">
        <authorList>
            <person name="Peterson S.W."/>
        </authorList>
    </citation>
    <scope>NUCLEOTIDE SEQUENCE [LARGE SCALE GENOMIC DNA]</scope>
    <source>
        <strain evidence="2 3">DSM 22323</strain>
    </source>
</reference>
<accession>A0A1T5FC41</accession>
<dbReference type="PANTHER" id="PTHR43364:SF1">
    <property type="entry name" value="OXIDOREDUCTASE YDHF"/>
    <property type="match status" value="1"/>
</dbReference>
<dbReference type="GO" id="GO:0016491">
    <property type="term" value="F:oxidoreductase activity"/>
    <property type="evidence" value="ECO:0007669"/>
    <property type="project" value="InterPro"/>
</dbReference>
<dbReference type="Gene3D" id="3.20.20.100">
    <property type="entry name" value="NADP-dependent oxidoreductase domain"/>
    <property type="match status" value="1"/>
</dbReference>